<dbReference type="STRING" id="1112204.GPOL_c01790"/>
<keyword evidence="2" id="KW-1185">Reference proteome</keyword>
<dbReference type="EMBL" id="CP003119">
    <property type="protein sequence ID" value="AFA71252.1"/>
    <property type="molecule type" value="Genomic_DNA"/>
</dbReference>
<organism evidence="1 2">
    <name type="scientific">Gordonia polyisoprenivorans (strain DSM 44266 / VH2)</name>
    <dbReference type="NCBI Taxonomy" id="1112204"/>
    <lineage>
        <taxon>Bacteria</taxon>
        <taxon>Bacillati</taxon>
        <taxon>Actinomycetota</taxon>
        <taxon>Actinomycetes</taxon>
        <taxon>Mycobacteriales</taxon>
        <taxon>Gordoniaceae</taxon>
        <taxon>Gordonia</taxon>
    </lineage>
</organism>
<reference evidence="1 2" key="1">
    <citation type="journal article" date="2012" name="Appl. Environ. Microbiol.">
        <title>Involvement of two latex-clearing proteins during rubber degradation and insights into the subsequent degradation pathway revealed by the genome sequence of Gordonia polyisoprenivorans strain VH2.</title>
        <authorList>
            <person name="Hiessl S."/>
            <person name="Schuldes J."/>
            <person name="Thurmer A."/>
            <person name="Halbsguth T."/>
            <person name="Broker D."/>
            <person name="Angelov A."/>
            <person name="Liebl W."/>
            <person name="Daniel R."/>
            <person name="Steinbuchel A."/>
        </authorList>
    </citation>
    <scope>NUCLEOTIDE SEQUENCE [LARGE SCALE GENOMIC DNA]</scope>
    <source>
        <strain evidence="2">DSM 44266 / VH2</strain>
    </source>
</reference>
<dbReference type="KEGG" id="gpo:GPOL_c01790"/>
<evidence type="ECO:0000313" key="2">
    <source>
        <dbReference type="Proteomes" id="UP000009154"/>
    </source>
</evidence>
<accession>H6MRA7</accession>
<protein>
    <submittedName>
        <fullName evidence="1">Uncharacterized protein</fullName>
    </submittedName>
</protein>
<name>H6MRA7_GORPV</name>
<sequence length="60" mass="6763">MATFENDLFLMHRPLLGLYETLVATGWRVRVRYIVPADSSDCGAVQLRATDTNSELYVEG</sequence>
<evidence type="ECO:0000313" key="1">
    <source>
        <dbReference type="EMBL" id="AFA71252.1"/>
    </source>
</evidence>
<dbReference type="Proteomes" id="UP000009154">
    <property type="component" value="Chromosome"/>
</dbReference>
<gene>
    <name evidence="1" type="ordered locus">GPOL_c01790</name>
</gene>
<proteinExistence type="predicted"/>
<dbReference type="HOGENOM" id="CLU_2935029_0_0_11"/>
<dbReference type="AlphaFoldDB" id="H6MRA7"/>